<dbReference type="OrthoDB" id="9814591at2"/>
<evidence type="ECO:0000313" key="9">
    <source>
        <dbReference type="Proteomes" id="UP000199475"/>
    </source>
</evidence>
<keyword evidence="2 7" id="KW-0812">Transmembrane</keyword>
<dbReference type="AlphaFoldDB" id="A0A1G9MB82"/>
<dbReference type="EMBL" id="FNGP01000005">
    <property type="protein sequence ID" value="SDL71508.1"/>
    <property type="molecule type" value="Genomic_DNA"/>
</dbReference>
<gene>
    <name evidence="7" type="primary">mltG</name>
    <name evidence="8" type="ORF">SAMN04488242_2521</name>
</gene>
<comment type="function">
    <text evidence="7">Functions as a peptidoglycan terminase that cleaves nascent peptidoglycan strands endolytically to terminate their elongation.</text>
</comment>
<feature type="site" description="Important for catalytic activity" evidence="7">
    <location>
        <position position="245"/>
    </location>
</feature>
<dbReference type="Gene3D" id="3.30.160.60">
    <property type="entry name" value="Classic Zinc Finger"/>
    <property type="match status" value="1"/>
</dbReference>
<sequence>MAGLDEKKPLDWHQVAYYGRGVFAVVLSLAVLIGGGWYAYSKASELYTSLVTPDDDYVGEGGAEVEVVIPRGAGITQIGDILYEAGVVKSVRKFRTVAQRSGQSNELQYGRFKLRKELPAETAMAMLLDPANIQRIWITFPEGLTLAEQQQRIHDELGVPLEEIQAAAGRAGELGLPEWAGGKLEGFLFPARYVVAEPVDPFAILQTQVGQFNTVANRVDLVERAEAMGSDPMTVLTVASIIEGEVHNSDYQPLVAAVIYNRLEAGMKLEMDSTVHYFAGSDGGVTTTAEQRATDNPYNTYFYEGLPPGPINNPGETAINAALSPADSDALFFVTVDLDSGETLFANTYEEHQANVVKFQQWCQANTGRC</sequence>
<evidence type="ECO:0000256" key="5">
    <source>
        <dbReference type="ARBA" id="ARBA00023239"/>
    </source>
</evidence>
<comment type="catalytic activity">
    <reaction evidence="7">
        <text>a peptidoglycan chain = a peptidoglycan chain with N-acetyl-1,6-anhydromuramyl-[peptide] at the reducing end + a peptidoglycan chain with N-acetylglucosamine at the non-reducing end.</text>
        <dbReference type="EC" id="4.2.2.29"/>
    </reaction>
</comment>
<dbReference type="InterPro" id="IPR003770">
    <property type="entry name" value="MLTG-like"/>
</dbReference>
<evidence type="ECO:0000256" key="3">
    <source>
        <dbReference type="ARBA" id="ARBA00022989"/>
    </source>
</evidence>
<dbReference type="NCBIfam" id="TIGR00247">
    <property type="entry name" value="endolytic transglycosylase MltG"/>
    <property type="match status" value="1"/>
</dbReference>
<evidence type="ECO:0000256" key="2">
    <source>
        <dbReference type="ARBA" id="ARBA00022692"/>
    </source>
</evidence>
<organism evidence="8 9">
    <name type="scientific">Tessaracoccus oleiagri</name>
    <dbReference type="NCBI Taxonomy" id="686624"/>
    <lineage>
        <taxon>Bacteria</taxon>
        <taxon>Bacillati</taxon>
        <taxon>Actinomycetota</taxon>
        <taxon>Actinomycetes</taxon>
        <taxon>Propionibacteriales</taxon>
        <taxon>Propionibacteriaceae</taxon>
        <taxon>Tessaracoccus</taxon>
    </lineage>
</organism>
<name>A0A1G9MB82_9ACTN</name>
<evidence type="ECO:0000256" key="7">
    <source>
        <dbReference type="HAMAP-Rule" id="MF_02065"/>
    </source>
</evidence>
<protein>
    <recommendedName>
        <fullName evidence="7">Endolytic murein transglycosylase</fullName>
        <ecNumber evidence="7">4.2.2.29</ecNumber>
    </recommendedName>
    <alternativeName>
        <fullName evidence="7">Peptidoglycan lytic transglycosylase</fullName>
    </alternativeName>
    <alternativeName>
        <fullName evidence="7">Peptidoglycan polymerization terminase</fullName>
    </alternativeName>
</protein>
<keyword evidence="1 7" id="KW-1003">Cell membrane</keyword>
<accession>A0A1G9MB82</accession>
<keyword evidence="5 7" id="KW-0456">Lyase</keyword>
<comment type="subcellular location">
    <subcellularLocation>
        <location evidence="7">Cell membrane</location>
        <topology evidence="7">Single-pass membrane protein</topology>
    </subcellularLocation>
</comment>
<keyword evidence="9" id="KW-1185">Reference proteome</keyword>
<evidence type="ECO:0000313" key="8">
    <source>
        <dbReference type="EMBL" id="SDL71508.1"/>
    </source>
</evidence>
<dbReference type="PANTHER" id="PTHR30518">
    <property type="entry name" value="ENDOLYTIC MUREIN TRANSGLYCOSYLASE"/>
    <property type="match status" value="1"/>
</dbReference>
<proteinExistence type="inferred from homology"/>
<reference evidence="8 9" key="1">
    <citation type="submission" date="2016-10" db="EMBL/GenBank/DDBJ databases">
        <authorList>
            <person name="de Groot N.N."/>
        </authorList>
    </citation>
    <scope>NUCLEOTIDE SEQUENCE [LARGE SCALE GENOMIC DNA]</scope>
    <source>
        <strain evidence="8 9">CGMCC 1.9159</strain>
    </source>
</reference>
<dbReference type="STRING" id="686624.SAMN04488242_2521"/>
<evidence type="ECO:0000256" key="4">
    <source>
        <dbReference type="ARBA" id="ARBA00023136"/>
    </source>
</evidence>
<dbReference type="RefSeq" id="WP_093252826.1">
    <property type="nucleotide sequence ID" value="NZ_FNGP01000005.1"/>
</dbReference>
<keyword evidence="6 7" id="KW-0961">Cell wall biogenesis/degradation</keyword>
<dbReference type="HAMAP" id="MF_02065">
    <property type="entry name" value="MltG"/>
    <property type="match status" value="1"/>
</dbReference>
<dbReference type="GO" id="GO:0071555">
    <property type="term" value="P:cell wall organization"/>
    <property type="evidence" value="ECO:0007669"/>
    <property type="project" value="UniProtKB-KW"/>
</dbReference>
<dbReference type="GO" id="GO:0008932">
    <property type="term" value="F:lytic endotransglycosylase activity"/>
    <property type="evidence" value="ECO:0007669"/>
    <property type="project" value="UniProtKB-UniRule"/>
</dbReference>
<evidence type="ECO:0000256" key="6">
    <source>
        <dbReference type="ARBA" id="ARBA00023316"/>
    </source>
</evidence>
<dbReference type="PANTHER" id="PTHR30518:SF2">
    <property type="entry name" value="ENDOLYTIC MUREIN TRANSGLYCOSYLASE"/>
    <property type="match status" value="1"/>
</dbReference>
<dbReference type="GO" id="GO:0009252">
    <property type="term" value="P:peptidoglycan biosynthetic process"/>
    <property type="evidence" value="ECO:0007669"/>
    <property type="project" value="UniProtKB-UniRule"/>
</dbReference>
<comment type="similarity">
    <text evidence="7">Belongs to the transglycosylase MltG family.</text>
</comment>
<dbReference type="GO" id="GO:0005886">
    <property type="term" value="C:plasma membrane"/>
    <property type="evidence" value="ECO:0007669"/>
    <property type="project" value="UniProtKB-SubCell"/>
</dbReference>
<evidence type="ECO:0000256" key="1">
    <source>
        <dbReference type="ARBA" id="ARBA00022475"/>
    </source>
</evidence>
<dbReference type="CDD" id="cd08010">
    <property type="entry name" value="MltG_like"/>
    <property type="match status" value="1"/>
</dbReference>
<dbReference type="Pfam" id="PF02618">
    <property type="entry name" value="YceG"/>
    <property type="match status" value="1"/>
</dbReference>
<keyword evidence="3 7" id="KW-1133">Transmembrane helix</keyword>
<dbReference type="Proteomes" id="UP000199475">
    <property type="component" value="Unassembled WGS sequence"/>
</dbReference>
<dbReference type="Gene3D" id="3.30.1490.480">
    <property type="entry name" value="Endolytic murein transglycosylase"/>
    <property type="match status" value="1"/>
</dbReference>
<feature type="transmembrane region" description="Helical" evidence="7">
    <location>
        <begin position="21"/>
        <end position="40"/>
    </location>
</feature>
<keyword evidence="4 7" id="KW-0472">Membrane</keyword>
<dbReference type="EC" id="4.2.2.29" evidence="7"/>